<dbReference type="Proteomes" id="UP001054945">
    <property type="component" value="Unassembled WGS sequence"/>
</dbReference>
<reference evidence="1 2" key="1">
    <citation type="submission" date="2021-06" db="EMBL/GenBank/DDBJ databases">
        <title>Caerostris extrusa draft genome.</title>
        <authorList>
            <person name="Kono N."/>
            <person name="Arakawa K."/>
        </authorList>
    </citation>
    <scope>NUCLEOTIDE SEQUENCE [LARGE SCALE GENOMIC DNA]</scope>
</reference>
<organism evidence="1 2">
    <name type="scientific">Caerostris extrusa</name>
    <name type="common">Bark spider</name>
    <name type="synonym">Caerostris bankana</name>
    <dbReference type="NCBI Taxonomy" id="172846"/>
    <lineage>
        <taxon>Eukaryota</taxon>
        <taxon>Metazoa</taxon>
        <taxon>Ecdysozoa</taxon>
        <taxon>Arthropoda</taxon>
        <taxon>Chelicerata</taxon>
        <taxon>Arachnida</taxon>
        <taxon>Araneae</taxon>
        <taxon>Araneomorphae</taxon>
        <taxon>Entelegynae</taxon>
        <taxon>Araneoidea</taxon>
        <taxon>Araneidae</taxon>
        <taxon>Caerostris</taxon>
    </lineage>
</organism>
<evidence type="ECO:0000313" key="1">
    <source>
        <dbReference type="EMBL" id="GIY25794.1"/>
    </source>
</evidence>
<accession>A0AAV4RYL4</accession>
<gene>
    <name evidence="1" type="ORF">CEXT_134221</name>
</gene>
<name>A0AAV4RYL4_CAEEX</name>
<dbReference type="EMBL" id="BPLR01008576">
    <property type="protein sequence ID" value="GIY25794.1"/>
    <property type="molecule type" value="Genomic_DNA"/>
</dbReference>
<sequence length="91" mass="10409">MRKVAFPQLFKTKNSPGSLTEAWAGKFNESMIRIFKDGWRMDIINPPFGMTSGVIPCFKIHAMRNCPIKAITEGKQLEKIKSNRDKNTHNN</sequence>
<protein>
    <submittedName>
        <fullName evidence="1">Uncharacterized protein</fullName>
    </submittedName>
</protein>
<evidence type="ECO:0000313" key="2">
    <source>
        <dbReference type="Proteomes" id="UP001054945"/>
    </source>
</evidence>
<proteinExistence type="predicted"/>
<keyword evidence="2" id="KW-1185">Reference proteome</keyword>
<comment type="caution">
    <text evidence="1">The sequence shown here is derived from an EMBL/GenBank/DDBJ whole genome shotgun (WGS) entry which is preliminary data.</text>
</comment>
<dbReference type="AlphaFoldDB" id="A0AAV4RYL4"/>